<evidence type="ECO:0000313" key="4">
    <source>
        <dbReference type="EMBL" id="EHN10722.1"/>
    </source>
</evidence>
<dbReference type="PROSITE" id="PS50943">
    <property type="entry name" value="HTH_CROC1"/>
    <property type="match status" value="1"/>
</dbReference>
<dbReference type="EMBL" id="AGUD01000204">
    <property type="protein sequence ID" value="EHN10722.1"/>
    <property type="molecule type" value="Genomic_DNA"/>
</dbReference>
<evidence type="ECO:0000256" key="2">
    <source>
        <dbReference type="SAM" id="MobiDB-lite"/>
    </source>
</evidence>
<dbReference type="InterPro" id="IPR001387">
    <property type="entry name" value="Cro/C1-type_HTH"/>
</dbReference>
<sequence>MSADRPAAGSVPPGLGASLRARREAAGLSARALAQAAGVSPSLISQIEREKASPSVASLYAIAQALGVSLDGLLAGELAPPPAPRPAPRVGVPRAQRDRPDRDGARPGSSGPVLRAADRPAISLATGVSWERLTAGEDPEVEFLEMTYDVGGTSCREDTLMRHRGREYLVVIEGRLAIAVGDDVHELAPGDSLVFDAAQPHRLWAVGAQPVRVVTAVVGRSPGGAGA</sequence>
<feature type="region of interest" description="Disordered" evidence="2">
    <location>
        <begin position="77"/>
        <end position="116"/>
    </location>
</feature>
<dbReference type="AlphaFoldDB" id="H0E6I1"/>
<feature type="compositionally biased region" description="Basic and acidic residues" evidence="2">
    <location>
        <begin position="95"/>
        <end position="105"/>
    </location>
</feature>
<dbReference type="InterPro" id="IPR013096">
    <property type="entry name" value="Cupin_2"/>
</dbReference>
<accession>H0E6I1</accession>
<dbReference type="Proteomes" id="UP000005143">
    <property type="component" value="Unassembled WGS sequence"/>
</dbReference>
<dbReference type="RefSeq" id="WP_007575379.1">
    <property type="nucleotide sequence ID" value="NZ_AGUD01000204.1"/>
</dbReference>
<feature type="domain" description="HTH cro/C1-type" evidence="3">
    <location>
        <begin position="19"/>
        <end position="73"/>
    </location>
</feature>
<dbReference type="PANTHER" id="PTHR46797">
    <property type="entry name" value="HTH-TYPE TRANSCRIPTIONAL REGULATOR"/>
    <property type="match status" value="1"/>
</dbReference>
<dbReference type="CDD" id="cd00093">
    <property type="entry name" value="HTH_XRE"/>
    <property type="match status" value="1"/>
</dbReference>
<proteinExistence type="predicted"/>
<dbReference type="Gene3D" id="1.10.260.40">
    <property type="entry name" value="lambda repressor-like DNA-binding domains"/>
    <property type="match status" value="1"/>
</dbReference>
<dbReference type="SUPFAM" id="SSF51182">
    <property type="entry name" value="RmlC-like cupins"/>
    <property type="match status" value="1"/>
</dbReference>
<dbReference type="GO" id="GO:0003677">
    <property type="term" value="F:DNA binding"/>
    <property type="evidence" value="ECO:0007669"/>
    <property type="project" value="UniProtKB-KW"/>
</dbReference>
<dbReference type="InterPro" id="IPR014710">
    <property type="entry name" value="RmlC-like_jellyroll"/>
</dbReference>
<dbReference type="Gene3D" id="2.60.120.10">
    <property type="entry name" value="Jelly Rolls"/>
    <property type="match status" value="1"/>
</dbReference>
<evidence type="ECO:0000259" key="3">
    <source>
        <dbReference type="PROSITE" id="PS50943"/>
    </source>
</evidence>
<name>H0E6I1_9ACTN</name>
<reference evidence="4 5" key="1">
    <citation type="journal article" date="2013" name="Biodegradation">
        <title>Quantitative proteomic analysis of ibuprofen-degrading Patulibacter sp. strain I11.</title>
        <authorList>
            <person name="Almeida B."/>
            <person name="Kjeldal H."/>
            <person name="Lolas I."/>
            <person name="Knudsen A.D."/>
            <person name="Carvalho G."/>
            <person name="Nielsen K.L."/>
            <person name="Barreto Crespo M.T."/>
            <person name="Stensballe A."/>
            <person name="Nielsen J.L."/>
        </authorList>
    </citation>
    <scope>NUCLEOTIDE SEQUENCE [LARGE SCALE GENOMIC DNA]</scope>
    <source>
        <strain evidence="4 5">I11</strain>
    </source>
</reference>
<keyword evidence="1" id="KW-0238">DNA-binding</keyword>
<dbReference type="Pfam" id="PF01381">
    <property type="entry name" value="HTH_3"/>
    <property type="match status" value="1"/>
</dbReference>
<dbReference type="InterPro" id="IPR011051">
    <property type="entry name" value="RmlC_Cupin_sf"/>
</dbReference>
<evidence type="ECO:0000256" key="1">
    <source>
        <dbReference type="ARBA" id="ARBA00023125"/>
    </source>
</evidence>
<dbReference type="InterPro" id="IPR010982">
    <property type="entry name" value="Lambda_DNA-bd_dom_sf"/>
</dbReference>
<dbReference type="GO" id="GO:0005829">
    <property type="term" value="C:cytosol"/>
    <property type="evidence" value="ECO:0007669"/>
    <property type="project" value="TreeGrafter"/>
</dbReference>
<dbReference type="InterPro" id="IPR050807">
    <property type="entry name" value="TransReg_Diox_bact_type"/>
</dbReference>
<protein>
    <submittedName>
        <fullName evidence="4">Transcriptional regulator XRE family with cupin sensor</fullName>
    </submittedName>
</protein>
<organism evidence="4 5">
    <name type="scientific">Patulibacter medicamentivorans</name>
    <dbReference type="NCBI Taxonomy" id="1097667"/>
    <lineage>
        <taxon>Bacteria</taxon>
        <taxon>Bacillati</taxon>
        <taxon>Actinomycetota</taxon>
        <taxon>Thermoleophilia</taxon>
        <taxon>Solirubrobacterales</taxon>
        <taxon>Patulibacteraceae</taxon>
        <taxon>Patulibacter</taxon>
    </lineage>
</organism>
<dbReference type="Pfam" id="PF07883">
    <property type="entry name" value="Cupin_2"/>
    <property type="match status" value="1"/>
</dbReference>
<dbReference type="SMART" id="SM00530">
    <property type="entry name" value="HTH_XRE"/>
    <property type="match status" value="1"/>
</dbReference>
<gene>
    <name evidence="4" type="ORF">PAI11_24310</name>
</gene>
<comment type="caution">
    <text evidence="4">The sequence shown here is derived from an EMBL/GenBank/DDBJ whole genome shotgun (WGS) entry which is preliminary data.</text>
</comment>
<keyword evidence="5" id="KW-1185">Reference proteome</keyword>
<dbReference type="SUPFAM" id="SSF47413">
    <property type="entry name" value="lambda repressor-like DNA-binding domains"/>
    <property type="match status" value="1"/>
</dbReference>
<dbReference type="PANTHER" id="PTHR46797:SF1">
    <property type="entry name" value="METHYLPHOSPHONATE SYNTHASE"/>
    <property type="match status" value="1"/>
</dbReference>
<dbReference type="GO" id="GO:0003700">
    <property type="term" value="F:DNA-binding transcription factor activity"/>
    <property type="evidence" value="ECO:0007669"/>
    <property type="project" value="TreeGrafter"/>
</dbReference>
<evidence type="ECO:0000313" key="5">
    <source>
        <dbReference type="Proteomes" id="UP000005143"/>
    </source>
</evidence>
<dbReference type="OrthoDB" id="5114244at2"/>
<dbReference type="CDD" id="cd02209">
    <property type="entry name" value="cupin_XRE_C"/>
    <property type="match status" value="1"/>
</dbReference>